<protein>
    <submittedName>
        <fullName evidence="2">Uncharacterized protein</fullName>
    </submittedName>
</protein>
<evidence type="ECO:0000313" key="3">
    <source>
        <dbReference type="Proteomes" id="UP001497623"/>
    </source>
</evidence>
<organism evidence="2 3">
    <name type="scientific">Meganyctiphanes norvegica</name>
    <name type="common">Northern krill</name>
    <name type="synonym">Thysanopoda norvegica</name>
    <dbReference type="NCBI Taxonomy" id="48144"/>
    <lineage>
        <taxon>Eukaryota</taxon>
        <taxon>Metazoa</taxon>
        <taxon>Ecdysozoa</taxon>
        <taxon>Arthropoda</taxon>
        <taxon>Crustacea</taxon>
        <taxon>Multicrustacea</taxon>
        <taxon>Malacostraca</taxon>
        <taxon>Eumalacostraca</taxon>
        <taxon>Eucarida</taxon>
        <taxon>Euphausiacea</taxon>
        <taxon>Euphausiidae</taxon>
        <taxon>Meganyctiphanes</taxon>
    </lineage>
</organism>
<feature type="region of interest" description="Disordered" evidence="1">
    <location>
        <begin position="71"/>
        <end position="251"/>
    </location>
</feature>
<accession>A0AAV2RDS0</accession>
<feature type="region of interest" description="Disordered" evidence="1">
    <location>
        <begin position="1"/>
        <end position="22"/>
    </location>
</feature>
<comment type="caution">
    <text evidence="2">The sequence shown here is derived from an EMBL/GenBank/DDBJ whole genome shotgun (WGS) entry which is preliminary data.</text>
</comment>
<evidence type="ECO:0000256" key="1">
    <source>
        <dbReference type="SAM" id="MobiDB-lite"/>
    </source>
</evidence>
<reference evidence="2 3" key="1">
    <citation type="submission" date="2024-05" db="EMBL/GenBank/DDBJ databases">
        <authorList>
            <person name="Wallberg A."/>
        </authorList>
    </citation>
    <scope>NUCLEOTIDE SEQUENCE [LARGE SCALE GENOMIC DNA]</scope>
</reference>
<feature type="compositionally biased region" description="Basic and acidic residues" evidence="1">
    <location>
        <begin position="79"/>
        <end position="96"/>
    </location>
</feature>
<feature type="compositionally biased region" description="Basic residues" evidence="1">
    <location>
        <begin position="240"/>
        <end position="251"/>
    </location>
</feature>
<gene>
    <name evidence="2" type="ORF">MNOR_LOCUS24020</name>
</gene>
<sequence>MKEEERDTLGFRVGGPTKGRENDVSATFRSLAEYKFYPNREPSRVPVHGDLLDNMLCPSTEQVMLVEEVAKKSGKRIKTYHELTKKHDMNEMGYSKKDKHTAYKPPPPKRTKKTTKKTTPTKEPTKSPSKKTPKKSPSKLNRGNAFLYGPSSSSMPSDTPSISPPASPPAKRKILLTDDQQQPPAKNSSVSSPPLPSLSPSPRSISRILTPAEKKQPPTPAEKKQPPMHNFFMQSYTIPKKSKSKQVSRLL</sequence>
<feature type="compositionally biased region" description="Basic and acidic residues" evidence="1">
    <location>
        <begin position="212"/>
        <end position="225"/>
    </location>
</feature>
<dbReference type="Proteomes" id="UP001497623">
    <property type="component" value="Unassembled WGS sequence"/>
</dbReference>
<feature type="compositionally biased region" description="Low complexity" evidence="1">
    <location>
        <begin position="150"/>
        <end position="161"/>
    </location>
</feature>
<feature type="compositionally biased region" description="Basic residues" evidence="1">
    <location>
        <begin position="128"/>
        <end position="137"/>
    </location>
</feature>
<dbReference type="EMBL" id="CAXKWB010021692">
    <property type="protein sequence ID" value="CAL4123354.1"/>
    <property type="molecule type" value="Genomic_DNA"/>
</dbReference>
<proteinExistence type="predicted"/>
<evidence type="ECO:0000313" key="2">
    <source>
        <dbReference type="EMBL" id="CAL4123354.1"/>
    </source>
</evidence>
<feature type="compositionally biased region" description="Polar residues" evidence="1">
    <location>
        <begin position="178"/>
        <end position="187"/>
    </location>
</feature>
<feature type="compositionally biased region" description="Basic residues" evidence="1">
    <location>
        <begin position="107"/>
        <end position="116"/>
    </location>
</feature>
<dbReference type="AlphaFoldDB" id="A0AAV2RDS0"/>
<name>A0AAV2RDS0_MEGNR</name>
<keyword evidence="3" id="KW-1185">Reference proteome</keyword>